<organism evidence="2 3">
    <name type="scientific">Microbispora bryophytorum</name>
    <dbReference type="NCBI Taxonomy" id="1460882"/>
    <lineage>
        <taxon>Bacteria</taxon>
        <taxon>Bacillati</taxon>
        <taxon>Actinomycetota</taxon>
        <taxon>Actinomycetes</taxon>
        <taxon>Streptosporangiales</taxon>
        <taxon>Streptosporangiaceae</taxon>
        <taxon>Microbispora</taxon>
    </lineage>
</organism>
<protein>
    <submittedName>
        <fullName evidence="2">Uncharacterized protein</fullName>
    </submittedName>
</protein>
<proteinExistence type="predicted"/>
<keyword evidence="3" id="KW-1185">Reference proteome</keyword>
<evidence type="ECO:0000313" key="3">
    <source>
        <dbReference type="Proteomes" id="UP000653480"/>
    </source>
</evidence>
<accession>A0A8H9GXC4</accession>
<reference evidence="2" key="2">
    <citation type="submission" date="2020-09" db="EMBL/GenBank/DDBJ databases">
        <authorList>
            <person name="Sun Q."/>
            <person name="Zhou Y."/>
        </authorList>
    </citation>
    <scope>NUCLEOTIDE SEQUENCE</scope>
    <source>
        <strain evidence="2">CGMCC 4.7138</strain>
    </source>
</reference>
<name>A0A8H9GXC4_9ACTN</name>
<gene>
    <name evidence="2" type="ORF">GCM10011574_19660</name>
</gene>
<evidence type="ECO:0000313" key="2">
    <source>
        <dbReference type="EMBL" id="GGO06771.1"/>
    </source>
</evidence>
<feature type="region of interest" description="Disordered" evidence="1">
    <location>
        <begin position="82"/>
        <end position="109"/>
    </location>
</feature>
<comment type="caution">
    <text evidence="2">The sequence shown here is derived from an EMBL/GenBank/DDBJ whole genome shotgun (WGS) entry which is preliminary data.</text>
</comment>
<sequence length="109" mass="12090">MCRADFTSVDFPPYPPKFRRQMVRTGPRRPNVQRNYSKESEPTTHVIRECPRRWLSEALRQLRAAMEAADSARAIAAPVAEAAAAGTATRRDDVSTAETSARGQMLSVA</sequence>
<evidence type="ECO:0000256" key="1">
    <source>
        <dbReference type="SAM" id="MobiDB-lite"/>
    </source>
</evidence>
<dbReference type="AlphaFoldDB" id="A0A8H9GXC4"/>
<reference evidence="2" key="1">
    <citation type="journal article" date="2014" name="Int. J. Syst. Evol. Microbiol.">
        <title>Complete genome sequence of Corynebacterium casei LMG S-19264T (=DSM 44701T), isolated from a smear-ripened cheese.</title>
        <authorList>
            <consortium name="US DOE Joint Genome Institute (JGI-PGF)"/>
            <person name="Walter F."/>
            <person name="Albersmeier A."/>
            <person name="Kalinowski J."/>
            <person name="Ruckert C."/>
        </authorList>
    </citation>
    <scope>NUCLEOTIDE SEQUENCE</scope>
    <source>
        <strain evidence="2">CGMCC 4.7138</strain>
    </source>
</reference>
<dbReference type="Proteomes" id="UP000653480">
    <property type="component" value="Unassembled WGS sequence"/>
</dbReference>
<dbReference type="EMBL" id="BMMN01000003">
    <property type="protein sequence ID" value="GGO06771.1"/>
    <property type="molecule type" value="Genomic_DNA"/>
</dbReference>